<reference evidence="2 3" key="1">
    <citation type="submission" date="2022-10" db="EMBL/GenBank/DDBJ databases">
        <title>Paucibacter sp. hw1 Genome sequencing.</title>
        <authorList>
            <person name="Park S."/>
        </authorList>
    </citation>
    <scope>NUCLEOTIDE SEQUENCE [LARGE SCALE GENOMIC DNA]</scope>
    <source>
        <strain evidence="3">hw1</strain>
    </source>
</reference>
<gene>
    <name evidence="2" type="ORF">PRZ03_17565</name>
</gene>
<name>A0ABT5KHH5_9BURK</name>
<comment type="caution">
    <text evidence="2">The sequence shown here is derived from an EMBL/GenBank/DDBJ whole genome shotgun (WGS) entry which is preliminary data.</text>
</comment>
<evidence type="ECO:0000313" key="2">
    <source>
        <dbReference type="EMBL" id="MDC8773394.1"/>
    </source>
</evidence>
<evidence type="ECO:0000256" key="1">
    <source>
        <dbReference type="SAM" id="MobiDB-lite"/>
    </source>
</evidence>
<sequence length="118" mass="12414">MSAHALQAARGRSRASTRARTGTSIGNQGPSKRARWCWAGGAVLLGLALLLALQSVLQASVDQEQVRRAIKVTQLGQARQCTQLVGGRRQEVCLLALNASARADAAVPASLLKTRSSP</sequence>
<dbReference type="Proteomes" id="UP001221189">
    <property type="component" value="Unassembled WGS sequence"/>
</dbReference>
<dbReference type="RefSeq" id="WP_273601522.1">
    <property type="nucleotide sequence ID" value="NZ_JAQQXT010000011.1"/>
</dbReference>
<feature type="region of interest" description="Disordered" evidence="1">
    <location>
        <begin position="1"/>
        <end position="31"/>
    </location>
</feature>
<organism evidence="2 3">
    <name type="scientific">Roseateles albus</name>
    <dbReference type="NCBI Taxonomy" id="2987525"/>
    <lineage>
        <taxon>Bacteria</taxon>
        <taxon>Pseudomonadati</taxon>
        <taxon>Pseudomonadota</taxon>
        <taxon>Betaproteobacteria</taxon>
        <taxon>Burkholderiales</taxon>
        <taxon>Sphaerotilaceae</taxon>
        <taxon>Roseateles</taxon>
    </lineage>
</organism>
<protein>
    <submittedName>
        <fullName evidence="2">Uncharacterized protein</fullName>
    </submittedName>
</protein>
<evidence type="ECO:0000313" key="3">
    <source>
        <dbReference type="Proteomes" id="UP001221189"/>
    </source>
</evidence>
<dbReference type="EMBL" id="JAQQXT010000011">
    <property type="protein sequence ID" value="MDC8773394.1"/>
    <property type="molecule type" value="Genomic_DNA"/>
</dbReference>
<keyword evidence="3" id="KW-1185">Reference proteome</keyword>
<accession>A0ABT5KHH5</accession>
<proteinExistence type="predicted"/>